<evidence type="ECO:0000313" key="2">
    <source>
        <dbReference type="EMBL" id="KAK7500824.1"/>
    </source>
</evidence>
<keyword evidence="3" id="KW-1185">Reference proteome</keyword>
<organism evidence="2 3">
    <name type="scientific">Batillaria attramentaria</name>
    <dbReference type="NCBI Taxonomy" id="370345"/>
    <lineage>
        <taxon>Eukaryota</taxon>
        <taxon>Metazoa</taxon>
        <taxon>Spiralia</taxon>
        <taxon>Lophotrochozoa</taxon>
        <taxon>Mollusca</taxon>
        <taxon>Gastropoda</taxon>
        <taxon>Caenogastropoda</taxon>
        <taxon>Sorbeoconcha</taxon>
        <taxon>Cerithioidea</taxon>
        <taxon>Batillariidae</taxon>
        <taxon>Batillaria</taxon>
    </lineage>
</organism>
<name>A0ABD0LMI6_9CAEN</name>
<dbReference type="AlphaFoldDB" id="A0ABD0LMI6"/>
<evidence type="ECO:0000313" key="3">
    <source>
        <dbReference type="Proteomes" id="UP001519460"/>
    </source>
</evidence>
<comment type="caution">
    <text evidence="2">The sequence shown here is derived from an EMBL/GenBank/DDBJ whole genome shotgun (WGS) entry which is preliminary data.</text>
</comment>
<dbReference type="EMBL" id="JACVVK020000035">
    <property type="protein sequence ID" value="KAK7500824.1"/>
    <property type="molecule type" value="Genomic_DNA"/>
</dbReference>
<proteinExistence type="inferred from homology"/>
<evidence type="ECO:0000256" key="1">
    <source>
        <dbReference type="ARBA" id="ARBA00009024"/>
    </source>
</evidence>
<comment type="similarity">
    <text evidence="1">Belongs to the cornifelin family.</text>
</comment>
<dbReference type="InterPro" id="IPR006461">
    <property type="entry name" value="PLAC_motif_containing"/>
</dbReference>
<dbReference type="Proteomes" id="UP001519460">
    <property type="component" value="Unassembled WGS sequence"/>
</dbReference>
<dbReference type="NCBIfam" id="TIGR01571">
    <property type="entry name" value="A_thal_Cys_rich"/>
    <property type="match status" value="1"/>
</dbReference>
<dbReference type="PANTHER" id="PTHR15907">
    <property type="entry name" value="DUF614 FAMILY PROTEIN-RELATED"/>
    <property type="match status" value="1"/>
</dbReference>
<accession>A0ABD0LMI6</accession>
<gene>
    <name evidence="2" type="ORF">BaRGS_00008068</name>
</gene>
<protein>
    <submittedName>
        <fullName evidence="2">Uncharacterized protein</fullName>
    </submittedName>
</protein>
<sequence>MSAEWKNGLCGCFGNPGICLITFFVPCYQFGKNAEAVGENCGVCCLVYMIPVLNILAGTKVRGSVREQKGIEGGVVGDFLAHLCCAPCAIVQEAQELAGAGEGGQSMARE</sequence>
<dbReference type="Pfam" id="PF04749">
    <property type="entry name" value="PLAC8"/>
    <property type="match status" value="1"/>
</dbReference>
<reference evidence="2 3" key="1">
    <citation type="journal article" date="2023" name="Sci. Data">
        <title>Genome assembly of the Korean intertidal mud-creeper Batillaria attramentaria.</title>
        <authorList>
            <person name="Patra A.K."/>
            <person name="Ho P.T."/>
            <person name="Jun S."/>
            <person name="Lee S.J."/>
            <person name="Kim Y."/>
            <person name="Won Y.J."/>
        </authorList>
    </citation>
    <scope>NUCLEOTIDE SEQUENCE [LARGE SCALE GENOMIC DNA]</scope>
    <source>
        <strain evidence="2">Wonlab-2016</strain>
    </source>
</reference>